<dbReference type="InterPro" id="IPR036641">
    <property type="entry name" value="HPT_dom_sf"/>
</dbReference>
<name>A0A6N3H8P9_EUBLI</name>
<evidence type="ECO:0000259" key="1">
    <source>
        <dbReference type="Pfam" id="PF01627"/>
    </source>
</evidence>
<proteinExistence type="predicted"/>
<dbReference type="AlphaFoldDB" id="A0A6N3H8P9"/>
<evidence type="ECO:0000313" key="2">
    <source>
        <dbReference type="EMBL" id="VYU72661.1"/>
    </source>
</evidence>
<dbReference type="SUPFAM" id="SSF47226">
    <property type="entry name" value="Histidine-containing phosphotransfer domain, HPT domain"/>
    <property type="match status" value="1"/>
</dbReference>
<organism evidence="2">
    <name type="scientific">Eubacterium limosum</name>
    <dbReference type="NCBI Taxonomy" id="1736"/>
    <lineage>
        <taxon>Bacteria</taxon>
        <taxon>Bacillati</taxon>
        <taxon>Bacillota</taxon>
        <taxon>Clostridia</taxon>
        <taxon>Eubacteriales</taxon>
        <taxon>Eubacteriaceae</taxon>
        <taxon>Eubacterium</taxon>
    </lineage>
</organism>
<reference evidence="2" key="1">
    <citation type="submission" date="2019-11" db="EMBL/GenBank/DDBJ databases">
        <authorList>
            <person name="Feng L."/>
        </authorList>
    </citation>
    <scope>NUCLEOTIDE SEQUENCE</scope>
    <source>
        <strain evidence="2">ElimosumLFYP34</strain>
    </source>
</reference>
<dbReference type="GO" id="GO:0000160">
    <property type="term" value="P:phosphorelay signal transduction system"/>
    <property type="evidence" value="ECO:0007669"/>
    <property type="project" value="InterPro"/>
</dbReference>
<dbReference type="Pfam" id="PF01627">
    <property type="entry name" value="Hpt"/>
    <property type="match status" value="1"/>
</dbReference>
<accession>A0A6N3H8P9</accession>
<sequence length="114" mass="12988">MNRNDALCAYGVNFNEVMERFVNDEELYYNCLDSFIDDPSFDGLRDALLAKDYETAFDHAHTLKGVAGNLGLSPLLTAVSDIVEPLRKHDYSNLEQQYDAVRTERERLRQVLAG</sequence>
<gene>
    <name evidence="2" type="ORF">ELLFYP34_01008</name>
</gene>
<protein>
    <submittedName>
        <fullName evidence="2">Hpt domain protein</fullName>
    </submittedName>
</protein>
<dbReference type="InterPro" id="IPR008207">
    <property type="entry name" value="Sig_transdc_His_kin_Hpt_dom"/>
</dbReference>
<dbReference type="EMBL" id="CACRTR010000023">
    <property type="protein sequence ID" value="VYU72661.1"/>
    <property type="molecule type" value="Genomic_DNA"/>
</dbReference>
<feature type="domain" description="HPt" evidence="1">
    <location>
        <begin position="42"/>
        <end position="110"/>
    </location>
</feature>
<dbReference type="Gene3D" id="1.20.120.160">
    <property type="entry name" value="HPT domain"/>
    <property type="match status" value="1"/>
</dbReference>